<accession>A0ABW3YWL8</accession>
<dbReference type="InterPro" id="IPR011049">
    <property type="entry name" value="Serralysin-like_metalloprot_C"/>
</dbReference>
<evidence type="ECO:0000256" key="2">
    <source>
        <dbReference type="ARBA" id="ARBA00022525"/>
    </source>
</evidence>
<keyword evidence="2" id="KW-0964">Secreted</keyword>
<comment type="caution">
    <text evidence="3">The sequence shown here is derived from an EMBL/GenBank/DDBJ whole genome shotgun (WGS) entry which is preliminary data.</text>
</comment>
<sequence>MAKITVHASYGLDVRELDFSSIYYGYSYTRTNSLFRADYGSGYADEFRGSGFKYNSYGEPTAGTVTSYAAFAGGTRAFIVDGFSISATSIVKAANTYSTSDDMSVIASGLKGSDSFTGGNATDYVKLYAGNDTLLGNGGDDFLFAGSGNDKINGGLGRDRLYGESGADTFIFTSFKHSTASPTSRDTIYDFTSEDVIHLATIDANTKLTGNQAFSFIGTNAFTGKAGQLMYKKMSSDTYIFADLNGDKKADFSIHLDDAITLRAGDFIL</sequence>
<evidence type="ECO:0000313" key="3">
    <source>
        <dbReference type="EMBL" id="MFD1328313.1"/>
    </source>
</evidence>
<organism evidence="3 4">
    <name type="scientific">Mycoplana ramosa</name>
    <name type="common">Mycoplana bullata</name>
    <dbReference type="NCBI Taxonomy" id="40837"/>
    <lineage>
        <taxon>Bacteria</taxon>
        <taxon>Pseudomonadati</taxon>
        <taxon>Pseudomonadota</taxon>
        <taxon>Alphaproteobacteria</taxon>
        <taxon>Hyphomicrobiales</taxon>
        <taxon>Rhizobiaceae</taxon>
        <taxon>Mycoplana</taxon>
    </lineage>
</organism>
<dbReference type="InterPro" id="IPR001343">
    <property type="entry name" value="Hemolysn_Ca-bd"/>
</dbReference>
<dbReference type="SUPFAM" id="SSF51120">
    <property type="entry name" value="beta-Roll"/>
    <property type="match status" value="1"/>
</dbReference>
<keyword evidence="4" id="KW-1185">Reference proteome</keyword>
<dbReference type="Gene3D" id="2.150.10.10">
    <property type="entry name" value="Serralysin-like metalloprotease, C-terminal"/>
    <property type="match status" value="1"/>
</dbReference>
<dbReference type="PANTHER" id="PTHR38340:SF1">
    <property type="entry name" value="S-LAYER PROTEIN"/>
    <property type="match status" value="1"/>
</dbReference>
<dbReference type="Pfam" id="PF00353">
    <property type="entry name" value="HemolysinCabind"/>
    <property type="match status" value="2"/>
</dbReference>
<protein>
    <submittedName>
        <fullName evidence="3">Calcium-binding protein</fullName>
    </submittedName>
</protein>
<name>A0ABW3YWL8_MYCRA</name>
<evidence type="ECO:0000313" key="4">
    <source>
        <dbReference type="Proteomes" id="UP001597173"/>
    </source>
</evidence>
<evidence type="ECO:0000256" key="1">
    <source>
        <dbReference type="ARBA" id="ARBA00004613"/>
    </source>
</evidence>
<dbReference type="PRINTS" id="PR00313">
    <property type="entry name" value="CABNDNGRPT"/>
</dbReference>
<dbReference type="PANTHER" id="PTHR38340">
    <property type="entry name" value="S-LAYER PROTEIN"/>
    <property type="match status" value="1"/>
</dbReference>
<dbReference type="PROSITE" id="PS00330">
    <property type="entry name" value="HEMOLYSIN_CALCIUM"/>
    <property type="match status" value="1"/>
</dbReference>
<dbReference type="Proteomes" id="UP001597173">
    <property type="component" value="Unassembled WGS sequence"/>
</dbReference>
<dbReference type="InterPro" id="IPR050557">
    <property type="entry name" value="RTX_toxin/Mannuronan_C5-epim"/>
</dbReference>
<dbReference type="EMBL" id="JBHTNF010000005">
    <property type="protein sequence ID" value="MFD1328313.1"/>
    <property type="molecule type" value="Genomic_DNA"/>
</dbReference>
<dbReference type="RefSeq" id="WP_374838518.1">
    <property type="nucleotide sequence ID" value="NZ_JBHEEW010000007.1"/>
</dbReference>
<proteinExistence type="predicted"/>
<dbReference type="InterPro" id="IPR018511">
    <property type="entry name" value="Hemolysin-typ_Ca-bd_CS"/>
</dbReference>
<comment type="subcellular location">
    <subcellularLocation>
        <location evidence="1">Secreted</location>
    </subcellularLocation>
</comment>
<gene>
    <name evidence="3" type="ORF">ACFQ33_10460</name>
</gene>
<reference evidence="4" key="1">
    <citation type="journal article" date="2019" name="Int. J. Syst. Evol. Microbiol.">
        <title>The Global Catalogue of Microorganisms (GCM) 10K type strain sequencing project: providing services to taxonomists for standard genome sequencing and annotation.</title>
        <authorList>
            <consortium name="The Broad Institute Genomics Platform"/>
            <consortium name="The Broad Institute Genome Sequencing Center for Infectious Disease"/>
            <person name="Wu L."/>
            <person name="Ma J."/>
        </authorList>
    </citation>
    <scope>NUCLEOTIDE SEQUENCE [LARGE SCALE GENOMIC DNA]</scope>
    <source>
        <strain evidence="4">CCUG 55609</strain>
    </source>
</reference>